<dbReference type="Proteomes" id="UP000050911">
    <property type="component" value="Unassembled WGS sequence"/>
</dbReference>
<name>A0A0R1HPQ8_9LACO</name>
<dbReference type="STRING" id="1302272.FC96_GL001577"/>
<gene>
    <name evidence="2" type="ORF">FC96_GL001577</name>
</gene>
<sequence>MTDQPELNPILGRRLRDNNWILLTSKAKPIIVDEKISTKLLHGDVDSFSNNEHFMTTLKDMGFLKDSDEPVPRPIVESKSTGWIIARTTFLIIGIISALYVGYTTLIRGIPTGNLLIAEHIGLLENIIFIVLFSIVTTIAHELMHLLFGQLTPSKAGLHISAKTAVAKVSLSHVWVWSRLGRTAAVSAGVVLDLVELAVLSGLWLYSDAWFLPVACAILWVRILWQLRIHKRTDGQLVIAMISDNPSMLADLRNKRTAEITLINILGRMMSILIIVGWLLPLIMRIYRLIR</sequence>
<dbReference type="RefSeq" id="WP_056942295.1">
    <property type="nucleotide sequence ID" value="NZ_AZCX01000003.1"/>
</dbReference>
<dbReference type="EMBL" id="AZCX01000003">
    <property type="protein sequence ID" value="KRK48470.1"/>
    <property type="molecule type" value="Genomic_DNA"/>
</dbReference>
<dbReference type="AlphaFoldDB" id="A0A0R1HPQ8"/>
<evidence type="ECO:0000256" key="1">
    <source>
        <dbReference type="SAM" id="Phobius"/>
    </source>
</evidence>
<feature type="transmembrane region" description="Helical" evidence="1">
    <location>
        <begin position="265"/>
        <end position="287"/>
    </location>
</feature>
<dbReference type="PATRIC" id="fig|1302272.5.peg.1594"/>
<evidence type="ECO:0000313" key="3">
    <source>
        <dbReference type="Proteomes" id="UP000050911"/>
    </source>
</evidence>
<proteinExistence type="predicted"/>
<reference evidence="2 3" key="1">
    <citation type="journal article" date="2015" name="Genome Announc.">
        <title>Expanding the biotechnology potential of lactobacilli through comparative genomics of 213 strains and associated genera.</title>
        <authorList>
            <person name="Sun Z."/>
            <person name="Harris H.M."/>
            <person name="McCann A."/>
            <person name="Guo C."/>
            <person name="Argimon S."/>
            <person name="Zhang W."/>
            <person name="Yang X."/>
            <person name="Jeffery I.B."/>
            <person name="Cooney J.C."/>
            <person name="Kagawa T.F."/>
            <person name="Liu W."/>
            <person name="Song Y."/>
            <person name="Salvetti E."/>
            <person name="Wrobel A."/>
            <person name="Rasinkangas P."/>
            <person name="Parkhill J."/>
            <person name="Rea M.C."/>
            <person name="O'Sullivan O."/>
            <person name="Ritari J."/>
            <person name="Douillard F.P."/>
            <person name="Paul Ross R."/>
            <person name="Yang R."/>
            <person name="Briner A.E."/>
            <person name="Felis G.E."/>
            <person name="de Vos W.M."/>
            <person name="Barrangou R."/>
            <person name="Klaenhammer T.R."/>
            <person name="Caufield P.W."/>
            <person name="Cui Y."/>
            <person name="Zhang H."/>
            <person name="O'Toole P.W."/>
        </authorList>
    </citation>
    <scope>NUCLEOTIDE SEQUENCE [LARGE SCALE GENOMIC DNA]</scope>
    <source>
        <strain evidence="2 3">JCM 15530</strain>
    </source>
</reference>
<accession>A0A0R1HPQ8</accession>
<feature type="transmembrane region" description="Helical" evidence="1">
    <location>
        <begin position="84"/>
        <end position="107"/>
    </location>
</feature>
<organism evidence="2 3">
    <name type="scientific">Secundilactobacillus kimchicus JCM 15530</name>
    <dbReference type="NCBI Taxonomy" id="1302272"/>
    <lineage>
        <taxon>Bacteria</taxon>
        <taxon>Bacillati</taxon>
        <taxon>Bacillota</taxon>
        <taxon>Bacilli</taxon>
        <taxon>Lactobacillales</taxon>
        <taxon>Lactobacillaceae</taxon>
        <taxon>Secundilactobacillus</taxon>
    </lineage>
</organism>
<keyword evidence="1" id="KW-1133">Transmembrane helix</keyword>
<keyword evidence="1" id="KW-0812">Transmembrane</keyword>
<feature type="transmembrane region" description="Helical" evidence="1">
    <location>
        <begin position="127"/>
        <end position="148"/>
    </location>
</feature>
<protein>
    <submittedName>
        <fullName evidence="2">Uncharacterized protein</fullName>
    </submittedName>
</protein>
<evidence type="ECO:0000313" key="2">
    <source>
        <dbReference type="EMBL" id="KRK48470.1"/>
    </source>
</evidence>
<feature type="transmembrane region" description="Helical" evidence="1">
    <location>
        <begin position="210"/>
        <end position="227"/>
    </location>
</feature>
<comment type="caution">
    <text evidence="2">The sequence shown here is derived from an EMBL/GenBank/DDBJ whole genome shotgun (WGS) entry which is preliminary data.</text>
</comment>
<dbReference type="OrthoDB" id="5189296at2"/>
<keyword evidence="1" id="KW-0472">Membrane</keyword>
<keyword evidence="3" id="KW-1185">Reference proteome</keyword>